<name>A0A9J6H6I4_HAELO</name>
<proteinExistence type="predicted"/>
<feature type="compositionally biased region" description="Basic and acidic residues" evidence="1">
    <location>
        <begin position="167"/>
        <end position="191"/>
    </location>
</feature>
<sequence>MADAGKEDSLLKLPAIRIITIKRQALRALIQNIRAEALAAVTCPQPSGLALKSLLYRLQEHEAKLKQLDKELEPHAAPECLEEEFNTCFEYEEIIIDTRTRLRCALQDGITTEYQRTADVLSGISDSSLVKKSSGNRAPHNSIPTPPITIEYPANEAVPGEASAEDFPTKNREFIRPKHSEKTPNDRDQCQREPPSTVLGQEQLPRGPDYDMLQRIHSARKAAARIGLKNRAKALSPCQTSFASIRPSPKRSTRLAVQLRKRINDWTLYERGKFRRPPKSLIRRTKQTNPRMRQKTPLLSKDPTAEEYSETSTWDLHKYHHRRLLIPKKIGETHEELTFVQQTVIVVDKSGTAHKYVCRKRNRRYKHRWKIKLP</sequence>
<evidence type="ECO:0000256" key="1">
    <source>
        <dbReference type="SAM" id="MobiDB-lite"/>
    </source>
</evidence>
<reference evidence="2 3" key="1">
    <citation type="journal article" date="2020" name="Cell">
        <title>Large-Scale Comparative Analyses of Tick Genomes Elucidate Their Genetic Diversity and Vector Capacities.</title>
        <authorList>
            <consortium name="Tick Genome and Microbiome Consortium (TIGMIC)"/>
            <person name="Jia N."/>
            <person name="Wang J."/>
            <person name="Shi W."/>
            <person name="Du L."/>
            <person name="Sun Y."/>
            <person name="Zhan W."/>
            <person name="Jiang J.F."/>
            <person name="Wang Q."/>
            <person name="Zhang B."/>
            <person name="Ji P."/>
            <person name="Bell-Sakyi L."/>
            <person name="Cui X.M."/>
            <person name="Yuan T.T."/>
            <person name="Jiang B.G."/>
            <person name="Yang W.F."/>
            <person name="Lam T.T."/>
            <person name="Chang Q.C."/>
            <person name="Ding S.J."/>
            <person name="Wang X.J."/>
            <person name="Zhu J.G."/>
            <person name="Ruan X.D."/>
            <person name="Zhao L."/>
            <person name="Wei J.T."/>
            <person name="Ye R.Z."/>
            <person name="Que T.C."/>
            <person name="Du C.H."/>
            <person name="Zhou Y.H."/>
            <person name="Cheng J.X."/>
            <person name="Dai P.F."/>
            <person name="Guo W.B."/>
            <person name="Han X.H."/>
            <person name="Huang E.J."/>
            <person name="Li L.F."/>
            <person name="Wei W."/>
            <person name="Gao Y.C."/>
            <person name="Liu J.Z."/>
            <person name="Shao H.Z."/>
            <person name="Wang X."/>
            <person name="Wang C.C."/>
            <person name="Yang T.C."/>
            <person name="Huo Q.B."/>
            <person name="Li W."/>
            <person name="Chen H.Y."/>
            <person name="Chen S.E."/>
            <person name="Zhou L.G."/>
            <person name="Ni X.B."/>
            <person name="Tian J.H."/>
            <person name="Sheng Y."/>
            <person name="Liu T."/>
            <person name="Pan Y.S."/>
            <person name="Xia L.Y."/>
            <person name="Li J."/>
            <person name="Zhao F."/>
            <person name="Cao W.C."/>
        </authorList>
    </citation>
    <scope>NUCLEOTIDE SEQUENCE [LARGE SCALE GENOMIC DNA]</scope>
    <source>
        <strain evidence="2">HaeL-2018</strain>
    </source>
</reference>
<organism evidence="2 3">
    <name type="scientific">Haemaphysalis longicornis</name>
    <name type="common">Bush tick</name>
    <dbReference type="NCBI Taxonomy" id="44386"/>
    <lineage>
        <taxon>Eukaryota</taxon>
        <taxon>Metazoa</taxon>
        <taxon>Ecdysozoa</taxon>
        <taxon>Arthropoda</taxon>
        <taxon>Chelicerata</taxon>
        <taxon>Arachnida</taxon>
        <taxon>Acari</taxon>
        <taxon>Parasitiformes</taxon>
        <taxon>Ixodida</taxon>
        <taxon>Ixodoidea</taxon>
        <taxon>Ixodidae</taxon>
        <taxon>Haemaphysalinae</taxon>
        <taxon>Haemaphysalis</taxon>
    </lineage>
</organism>
<evidence type="ECO:0000313" key="3">
    <source>
        <dbReference type="Proteomes" id="UP000821853"/>
    </source>
</evidence>
<feature type="region of interest" description="Disordered" evidence="1">
    <location>
        <begin position="129"/>
        <end position="208"/>
    </location>
</feature>
<dbReference type="VEuPathDB" id="VectorBase:HLOH_052983"/>
<comment type="caution">
    <text evidence="2">The sequence shown here is derived from an EMBL/GenBank/DDBJ whole genome shotgun (WGS) entry which is preliminary data.</text>
</comment>
<gene>
    <name evidence="2" type="ORF">HPB48_023173</name>
</gene>
<evidence type="ECO:0000313" key="2">
    <source>
        <dbReference type="EMBL" id="KAH9382625.1"/>
    </source>
</evidence>
<keyword evidence="3" id="KW-1185">Reference proteome</keyword>
<dbReference type="EMBL" id="JABSTR010000031">
    <property type="protein sequence ID" value="KAH9382625.1"/>
    <property type="molecule type" value="Genomic_DNA"/>
</dbReference>
<dbReference type="Proteomes" id="UP000821853">
    <property type="component" value="Unassembled WGS sequence"/>
</dbReference>
<accession>A0A9J6H6I4</accession>
<protein>
    <submittedName>
        <fullName evidence="2">Uncharacterized protein</fullName>
    </submittedName>
</protein>
<dbReference type="AlphaFoldDB" id="A0A9J6H6I4"/>